<dbReference type="Proteomes" id="UP001431181">
    <property type="component" value="Unassembled WGS sequence"/>
</dbReference>
<dbReference type="EMBL" id="JAPEUL010000011">
    <property type="protein sequence ID" value="MCW4631361.1"/>
    <property type="molecule type" value="Genomic_DNA"/>
</dbReference>
<feature type="transmembrane region" description="Helical" evidence="1">
    <location>
        <begin position="79"/>
        <end position="105"/>
    </location>
</feature>
<evidence type="ECO:0000256" key="1">
    <source>
        <dbReference type="SAM" id="Phobius"/>
    </source>
</evidence>
<keyword evidence="3" id="KW-1185">Reference proteome</keyword>
<keyword evidence="2" id="KW-0548">Nucleotidyltransferase</keyword>
<keyword evidence="1" id="KW-0472">Membrane</keyword>
<gene>
    <name evidence="2" type="ORF">ONZ52_21560</name>
</gene>
<dbReference type="GO" id="GO:0004605">
    <property type="term" value="F:phosphatidate cytidylyltransferase activity"/>
    <property type="evidence" value="ECO:0007669"/>
    <property type="project" value="UniProtKB-EC"/>
</dbReference>
<keyword evidence="1" id="KW-0812">Transmembrane</keyword>
<dbReference type="EC" id="2.7.7.41" evidence="2"/>
<dbReference type="RefSeq" id="WP_265220689.1">
    <property type="nucleotide sequence ID" value="NZ_JAPEUL010000011.1"/>
</dbReference>
<dbReference type="Pfam" id="PF01148">
    <property type="entry name" value="CTP_transf_1"/>
    <property type="match status" value="1"/>
</dbReference>
<feature type="transmembrane region" description="Helical" evidence="1">
    <location>
        <begin position="53"/>
        <end position="72"/>
    </location>
</feature>
<evidence type="ECO:0000313" key="3">
    <source>
        <dbReference type="Proteomes" id="UP001431181"/>
    </source>
</evidence>
<reference evidence="2" key="1">
    <citation type="submission" date="2022-11" db="EMBL/GenBank/DDBJ databases">
        <title>Marinomonas sp. nov., isolated from marine algae.</title>
        <authorList>
            <person name="Choi D.G."/>
            <person name="Kim J.M."/>
            <person name="Lee J.K."/>
            <person name="Baek J.H."/>
            <person name="Jeon C.O."/>
        </authorList>
    </citation>
    <scope>NUCLEOTIDE SEQUENCE</scope>
    <source>
        <strain evidence="2">KJ51-3</strain>
    </source>
</reference>
<feature type="transmembrane region" description="Helical" evidence="1">
    <location>
        <begin position="12"/>
        <end position="41"/>
    </location>
</feature>
<name>A0ABT3KLD8_9GAMM</name>
<evidence type="ECO:0000313" key="2">
    <source>
        <dbReference type="EMBL" id="MCW4631361.1"/>
    </source>
</evidence>
<keyword evidence="2" id="KW-0808">Transferase</keyword>
<proteinExistence type="predicted"/>
<protein>
    <submittedName>
        <fullName evidence="2">Phosphatidate cytidylyltransferase</fullName>
        <ecNumber evidence="2">2.7.7.41</ecNumber>
    </submittedName>
</protein>
<sequence length="106" mass="11495">MLLPRILSAIVMAVLFVYAVFVLNAAHFIFAMAGVVVLAGWEWARLSGVRNQVGRIAFAVFIGVLCLSILNLNIHEMSLYLSLNFMGGCLVLGNEISSASFLAAYL</sequence>
<accession>A0ABT3KLD8</accession>
<organism evidence="2 3">
    <name type="scientific">Marinomonas rhodophyticola</name>
    <dbReference type="NCBI Taxonomy" id="2992803"/>
    <lineage>
        <taxon>Bacteria</taxon>
        <taxon>Pseudomonadati</taxon>
        <taxon>Pseudomonadota</taxon>
        <taxon>Gammaproteobacteria</taxon>
        <taxon>Oceanospirillales</taxon>
        <taxon>Oceanospirillaceae</taxon>
        <taxon>Marinomonas</taxon>
    </lineage>
</organism>
<comment type="caution">
    <text evidence="2">The sequence shown here is derived from an EMBL/GenBank/DDBJ whole genome shotgun (WGS) entry which is preliminary data.</text>
</comment>
<keyword evidence="1" id="KW-1133">Transmembrane helix</keyword>